<dbReference type="InterPro" id="IPR011989">
    <property type="entry name" value="ARM-like"/>
</dbReference>
<evidence type="ECO:0000313" key="5">
    <source>
        <dbReference type="Proteomes" id="UP000823388"/>
    </source>
</evidence>
<dbReference type="PANTHER" id="PTHR33115:SF11">
    <property type="entry name" value="OS07G0654700 PROTEIN"/>
    <property type="match status" value="1"/>
</dbReference>
<dbReference type="PROSITE" id="PS50176">
    <property type="entry name" value="ARM_REPEAT"/>
    <property type="match status" value="1"/>
</dbReference>
<feature type="transmembrane region" description="Helical" evidence="3">
    <location>
        <begin position="312"/>
        <end position="341"/>
    </location>
</feature>
<evidence type="ECO:0000256" key="3">
    <source>
        <dbReference type="SAM" id="Phobius"/>
    </source>
</evidence>
<protein>
    <recommendedName>
        <fullName evidence="6">BLE2 protein</fullName>
    </recommendedName>
</protein>
<evidence type="ECO:0000256" key="1">
    <source>
        <dbReference type="PROSITE-ProRule" id="PRU00259"/>
    </source>
</evidence>
<reference evidence="4" key="1">
    <citation type="submission" date="2020-05" db="EMBL/GenBank/DDBJ databases">
        <title>WGS assembly of Panicum virgatum.</title>
        <authorList>
            <person name="Lovell J.T."/>
            <person name="Jenkins J."/>
            <person name="Shu S."/>
            <person name="Juenger T.E."/>
            <person name="Schmutz J."/>
        </authorList>
    </citation>
    <scope>NUCLEOTIDE SEQUENCE</scope>
    <source>
        <strain evidence="4">AP13</strain>
    </source>
</reference>
<feature type="transmembrane region" description="Helical" evidence="3">
    <location>
        <begin position="216"/>
        <end position="233"/>
    </location>
</feature>
<evidence type="ECO:0000256" key="2">
    <source>
        <dbReference type="SAM" id="MobiDB-lite"/>
    </source>
</evidence>
<dbReference type="Gene3D" id="1.25.10.10">
    <property type="entry name" value="Leucine-rich Repeat Variant"/>
    <property type="match status" value="1"/>
</dbReference>
<feature type="transmembrane region" description="Helical" evidence="3">
    <location>
        <begin position="285"/>
        <end position="306"/>
    </location>
</feature>
<feature type="repeat" description="ARM" evidence="1">
    <location>
        <begin position="716"/>
        <end position="755"/>
    </location>
</feature>
<evidence type="ECO:0008006" key="6">
    <source>
        <dbReference type="Google" id="ProtNLM"/>
    </source>
</evidence>
<dbReference type="Proteomes" id="UP000823388">
    <property type="component" value="Chromosome 2N"/>
</dbReference>
<dbReference type="PANTHER" id="PTHR33115">
    <property type="entry name" value="ARM REPEAT SUPERFAMILY PROTEIN"/>
    <property type="match status" value="1"/>
</dbReference>
<dbReference type="OrthoDB" id="618849at2759"/>
<dbReference type="SUPFAM" id="SSF48371">
    <property type="entry name" value="ARM repeat"/>
    <property type="match status" value="1"/>
</dbReference>
<sequence>MVATPRRRGASCKPLPRAQAMAQSTGGEHHVPMPARGGGRAGTGDTLEKPLNGFVRAVALIERLGNALGTLAFTWATVVLLGGYPTVLRQGSDFWFATTIVFLEASRMFSRNNKLDYQLFFYTRGAFKPLGWNGLTVVVIFTSVFVLSLTLDLAIGDGVVILVAALVTPGDGDVLLVTRGDGVVLLVAALVTLALLRFVSPVLARLLIRGNLIRRAISLLSPFIPILFVGLILHRVKGIIDTSQIAQMVALVLLFLVALLLTISRLRFPSIIKLVDRALGSKQDFWHRIILNSCMLTTGVLLAFAFGPSSSVIIFIIELFAVAIVCLGNLQIPAAIVRVVLALIRLIPHDYYGDNVRKIDKSDPGNGGKINLAPSLNIFYGMVLGQGTLYSAACILELFSFIPRRSLARRGGFGGRWGVESVNLYYAYAFEQYMQGDVLAPKNINLNDFAVDSINSETPKVQLHGIRMMHCLLQKQPTRRRFILKLNRSMETMARLINMLVWTSPEDTIVRLFAAKVTAELATSIRVVTIPGTIQVVSALLGCGNQQKRGSPLLGSKVGHEKIHDSVLNADDNQEDRLDAVPDTGSLMETQDRSTQQVGTAEQNSRIFRCCQGITKLWSIPQEEPLTEQDLLPALAMLILDGLASFDQGNCMEISRASGLIPKIISFTSCRTSGTTYTDAQRKVLVKSSVKLLHRLTSVEGEIGITLRHKVSKYPFLLRNLVEILRDGTSSQEVRTLAEGIIRNLAIDENTRQVIGRIQVITTLLMQAFLKPDRPSSTDADKLLREVAGQALAMLAMDNVNNCLAMLGEAGHEFIEVLTSMIHMDRYRCVAASLLRNICQHARPELKEPDLKELSYCLRQALEIILVADDEAELEIFIGLTSQICKVIPGDFARELEDGHLKDRFVKRLVDALNANLEPSAHCPGIRRVILEQAINMIEHDSRYANCFIGRRMAEALSMVEETASEAENYSLFLGDVGLMEARVPLSSLVATAKQLLAIRRS</sequence>
<keyword evidence="5" id="KW-1185">Reference proteome</keyword>
<keyword evidence="3" id="KW-0812">Transmembrane</keyword>
<feature type="transmembrane region" description="Helical" evidence="3">
    <location>
        <begin position="183"/>
        <end position="204"/>
    </location>
</feature>
<proteinExistence type="predicted"/>
<organism evidence="4 5">
    <name type="scientific">Panicum virgatum</name>
    <name type="common">Blackwell switchgrass</name>
    <dbReference type="NCBI Taxonomy" id="38727"/>
    <lineage>
        <taxon>Eukaryota</taxon>
        <taxon>Viridiplantae</taxon>
        <taxon>Streptophyta</taxon>
        <taxon>Embryophyta</taxon>
        <taxon>Tracheophyta</taxon>
        <taxon>Spermatophyta</taxon>
        <taxon>Magnoliopsida</taxon>
        <taxon>Liliopsida</taxon>
        <taxon>Poales</taxon>
        <taxon>Poaceae</taxon>
        <taxon>PACMAD clade</taxon>
        <taxon>Panicoideae</taxon>
        <taxon>Panicodae</taxon>
        <taxon>Paniceae</taxon>
        <taxon>Panicinae</taxon>
        <taxon>Panicum</taxon>
        <taxon>Panicum sect. Hiantes</taxon>
    </lineage>
</organism>
<dbReference type="AlphaFoldDB" id="A0A8T0W022"/>
<feature type="transmembrane region" description="Helical" evidence="3">
    <location>
        <begin position="130"/>
        <end position="163"/>
    </location>
</feature>
<accession>A0A8T0W022</accession>
<feature type="transmembrane region" description="Helical" evidence="3">
    <location>
        <begin position="378"/>
        <end position="402"/>
    </location>
</feature>
<gene>
    <name evidence="4" type="ORF">PVAP13_2NG643101</name>
</gene>
<dbReference type="InterPro" id="IPR000225">
    <property type="entry name" value="Armadillo"/>
</dbReference>
<keyword evidence="3" id="KW-1133">Transmembrane helix</keyword>
<dbReference type="InterPro" id="IPR016024">
    <property type="entry name" value="ARM-type_fold"/>
</dbReference>
<feature type="region of interest" description="Disordered" evidence="2">
    <location>
        <begin position="1"/>
        <end position="42"/>
    </location>
</feature>
<feature type="transmembrane region" description="Helical" evidence="3">
    <location>
        <begin position="64"/>
        <end position="82"/>
    </location>
</feature>
<keyword evidence="3" id="KW-0472">Membrane</keyword>
<comment type="caution">
    <text evidence="4">The sequence shown here is derived from an EMBL/GenBank/DDBJ whole genome shotgun (WGS) entry which is preliminary data.</text>
</comment>
<dbReference type="EMBL" id="CM029040">
    <property type="protein sequence ID" value="KAG2638754.1"/>
    <property type="molecule type" value="Genomic_DNA"/>
</dbReference>
<evidence type="ECO:0000313" key="4">
    <source>
        <dbReference type="EMBL" id="KAG2638754.1"/>
    </source>
</evidence>
<name>A0A8T0W022_PANVG</name>
<feature type="transmembrane region" description="Helical" evidence="3">
    <location>
        <begin position="245"/>
        <end position="264"/>
    </location>
</feature>
<feature type="compositionally biased region" description="Basic residues" evidence="2">
    <location>
        <begin position="1"/>
        <end position="10"/>
    </location>
</feature>